<name>A0ABT3H1I6_9RHOB</name>
<evidence type="ECO:0000313" key="3">
    <source>
        <dbReference type="Proteomes" id="UP001208938"/>
    </source>
</evidence>
<gene>
    <name evidence="2" type="ORF">OKW52_15625</name>
</gene>
<comment type="caution">
    <text evidence="2">The sequence shown here is derived from an EMBL/GenBank/DDBJ whole genome shotgun (WGS) entry which is preliminary data.</text>
</comment>
<reference evidence="2 3" key="1">
    <citation type="submission" date="2022-10" db="EMBL/GenBank/DDBJ databases">
        <title>Pararhodobacter sp. nov., isolated from marine algae.</title>
        <authorList>
            <person name="Choi B.J."/>
            <person name="Kim J.M."/>
            <person name="Lee J.K."/>
            <person name="Choi D.G."/>
            <person name="Jeon C.O."/>
        </authorList>
    </citation>
    <scope>NUCLEOTIDE SEQUENCE [LARGE SCALE GENOMIC DNA]</scope>
    <source>
        <strain evidence="2 3">ZQ420</strain>
    </source>
</reference>
<evidence type="ECO:0008006" key="4">
    <source>
        <dbReference type="Google" id="ProtNLM"/>
    </source>
</evidence>
<dbReference type="RefSeq" id="WP_264506529.1">
    <property type="nucleotide sequence ID" value="NZ_JAPDFL010000001.1"/>
</dbReference>
<accession>A0ABT3H1I6</accession>
<sequence length="320" mass="33678">MSFFTHFKTGFLIAATGAAVSVVATGSAMAQSCPDWQLGGVPITTDAETAWTAQQYAMFAGGGVDLSQCSAFQAYGRVTAQPSFSISYDARSMGRDLEFRVQSECDTTLLINDSTAQWHYNDDEDGTLSPRLRLPAAATGRYDVWVGTYGEQACQATLVLESFSPSTGMPTTPTQPATPVCPDWQLGGAEVTLNGGGSDTRSVVAGGSINLRETQCNVPGGGYVAQAPDFTLYYDPQGMDATLNISVDGTCDTTLLINDQSAQWLFDDDTNALQPALSIAGAPAGRYDIWVGTYGASTCQSNISFSAAAPMPVQPTAPSK</sequence>
<proteinExistence type="predicted"/>
<organism evidence="2 3">
    <name type="scientific">Pararhodobacter zhoushanensis</name>
    <dbReference type="NCBI Taxonomy" id="2479545"/>
    <lineage>
        <taxon>Bacteria</taxon>
        <taxon>Pseudomonadati</taxon>
        <taxon>Pseudomonadota</taxon>
        <taxon>Alphaproteobacteria</taxon>
        <taxon>Rhodobacterales</taxon>
        <taxon>Paracoccaceae</taxon>
        <taxon>Pararhodobacter</taxon>
    </lineage>
</organism>
<evidence type="ECO:0000313" key="2">
    <source>
        <dbReference type="EMBL" id="MCW1933647.1"/>
    </source>
</evidence>
<keyword evidence="3" id="KW-1185">Reference proteome</keyword>
<dbReference type="Proteomes" id="UP001208938">
    <property type="component" value="Unassembled WGS sequence"/>
</dbReference>
<dbReference type="EMBL" id="JAPDFL010000001">
    <property type="protein sequence ID" value="MCW1933647.1"/>
    <property type="molecule type" value="Genomic_DNA"/>
</dbReference>
<feature type="signal peptide" evidence="1">
    <location>
        <begin position="1"/>
        <end position="30"/>
    </location>
</feature>
<keyword evidence="1" id="KW-0732">Signal</keyword>
<evidence type="ECO:0000256" key="1">
    <source>
        <dbReference type="SAM" id="SignalP"/>
    </source>
</evidence>
<protein>
    <recommendedName>
        <fullName evidence="4">Ig-like domain-containing protein</fullName>
    </recommendedName>
</protein>
<feature type="chain" id="PRO_5046271065" description="Ig-like domain-containing protein" evidence="1">
    <location>
        <begin position="31"/>
        <end position="320"/>
    </location>
</feature>